<accession>A0AAE3ISB7</accession>
<name>A0AAE3ISB7_9BACI</name>
<dbReference type="Gene3D" id="3.30.1240.10">
    <property type="match status" value="1"/>
</dbReference>
<dbReference type="SUPFAM" id="SSF56784">
    <property type="entry name" value="HAD-like"/>
    <property type="match status" value="1"/>
</dbReference>
<dbReference type="Proteomes" id="UP001209318">
    <property type="component" value="Unassembled WGS sequence"/>
</dbReference>
<dbReference type="AlphaFoldDB" id="A0AAE3ISB7"/>
<keyword evidence="2" id="KW-1185">Reference proteome</keyword>
<dbReference type="Gene3D" id="3.40.50.1000">
    <property type="entry name" value="HAD superfamily/HAD-like"/>
    <property type="match status" value="1"/>
</dbReference>
<sequence>MHRLLAMNIDGTVLQSNGKLQKSVKEAVDYVQNKGVQVTLFTSRNFIYAKRIAKALKIDSLIVAHHGAFIASSVEQPLFVKRLEENIVYDLVRFLESFTCHIRIVHEKYSVSNKPLQQKGLTGRAVIDTTSFSVYNHQFVQNLSEYVFGENIEPTHMEVVFTNKLEAEEAQVAIRGMFYEVDTYQYGNQLIILPNSVSKLSGLLYAGDYFDIPLQDMVAIGSGMDDLDVIEAVGLGVAMGNAPTTVKAAANWVTRSNNQHGVAYMVREHFRKQQPLDFIEKLNSMK</sequence>
<dbReference type="InterPro" id="IPR036412">
    <property type="entry name" value="HAD-like_sf"/>
</dbReference>
<dbReference type="InterPro" id="IPR023214">
    <property type="entry name" value="HAD_sf"/>
</dbReference>
<dbReference type="PANTHER" id="PTHR10000:SF50">
    <property type="entry name" value="STRESS RESPONSE PROTEIN YHAX"/>
    <property type="match status" value="1"/>
</dbReference>
<keyword evidence="1" id="KW-0378">Hydrolase</keyword>
<dbReference type="GO" id="GO:0016791">
    <property type="term" value="F:phosphatase activity"/>
    <property type="evidence" value="ECO:0007669"/>
    <property type="project" value="TreeGrafter"/>
</dbReference>
<dbReference type="EMBL" id="JAOUSF010000001">
    <property type="protein sequence ID" value="MCU9612529.1"/>
    <property type="molecule type" value="Genomic_DNA"/>
</dbReference>
<organism evidence="1 2">
    <name type="scientific">Perspicuibacillus lycopersici</name>
    <dbReference type="NCBI Taxonomy" id="1325689"/>
    <lineage>
        <taxon>Bacteria</taxon>
        <taxon>Bacillati</taxon>
        <taxon>Bacillota</taxon>
        <taxon>Bacilli</taxon>
        <taxon>Bacillales</taxon>
        <taxon>Bacillaceae</taxon>
        <taxon>Perspicuibacillus</taxon>
    </lineage>
</organism>
<comment type="caution">
    <text evidence="1">The sequence shown here is derived from an EMBL/GenBank/DDBJ whole genome shotgun (WGS) entry which is preliminary data.</text>
</comment>
<dbReference type="NCBIfam" id="TIGR01484">
    <property type="entry name" value="HAD-SF-IIB"/>
    <property type="match status" value="1"/>
</dbReference>
<dbReference type="PANTHER" id="PTHR10000">
    <property type="entry name" value="PHOSPHOSERINE PHOSPHATASE"/>
    <property type="match status" value="1"/>
</dbReference>
<reference evidence="1" key="1">
    <citation type="submission" date="2022-10" db="EMBL/GenBank/DDBJ databases">
        <title>Description of Fervidibacillus gen. nov. in the family Fervidibacillaceae fam. nov. with two species, Fervidibacillus albus sp. nov., and Fervidibacillus halotolerans sp. nov., isolated from tidal flat sediments.</title>
        <authorList>
            <person name="Kwon K.K."/>
            <person name="Yang S.-H."/>
        </authorList>
    </citation>
    <scope>NUCLEOTIDE SEQUENCE</scope>
    <source>
        <strain evidence="1">JCM 19140</strain>
    </source>
</reference>
<dbReference type="Pfam" id="PF08282">
    <property type="entry name" value="Hydrolase_3"/>
    <property type="match status" value="1"/>
</dbReference>
<dbReference type="GO" id="GO:0000287">
    <property type="term" value="F:magnesium ion binding"/>
    <property type="evidence" value="ECO:0007669"/>
    <property type="project" value="TreeGrafter"/>
</dbReference>
<dbReference type="RefSeq" id="WP_263071714.1">
    <property type="nucleotide sequence ID" value="NZ_JAOUSF010000001.1"/>
</dbReference>
<protein>
    <submittedName>
        <fullName evidence="1">HAD-IIB family hydrolase</fullName>
    </submittedName>
</protein>
<gene>
    <name evidence="1" type="ORF">OEV98_02990</name>
</gene>
<dbReference type="InterPro" id="IPR006379">
    <property type="entry name" value="HAD-SF_hydro_IIB"/>
</dbReference>
<evidence type="ECO:0000313" key="2">
    <source>
        <dbReference type="Proteomes" id="UP001209318"/>
    </source>
</evidence>
<evidence type="ECO:0000313" key="1">
    <source>
        <dbReference type="EMBL" id="MCU9612529.1"/>
    </source>
</evidence>
<proteinExistence type="predicted"/>
<dbReference type="GO" id="GO:0005829">
    <property type="term" value="C:cytosol"/>
    <property type="evidence" value="ECO:0007669"/>
    <property type="project" value="TreeGrafter"/>
</dbReference>